<organism evidence="3">
    <name type="scientific">marine sediment metagenome</name>
    <dbReference type="NCBI Taxonomy" id="412755"/>
    <lineage>
        <taxon>unclassified sequences</taxon>
        <taxon>metagenomes</taxon>
        <taxon>ecological metagenomes</taxon>
    </lineage>
</organism>
<keyword evidence="1" id="KW-0812">Transmembrane</keyword>
<accession>A0A0F9FPE3</accession>
<dbReference type="EMBL" id="LAZR01031727">
    <property type="protein sequence ID" value="KKL52902.1"/>
    <property type="molecule type" value="Genomic_DNA"/>
</dbReference>
<keyword evidence="1" id="KW-0472">Membrane</keyword>
<protein>
    <recommendedName>
        <fullName evidence="2">Fibronectin type-III domain-containing protein</fullName>
    </recommendedName>
</protein>
<proteinExistence type="predicted"/>
<evidence type="ECO:0000256" key="1">
    <source>
        <dbReference type="SAM" id="Phobius"/>
    </source>
</evidence>
<name>A0A0F9FPE3_9ZZZZ</name>
<feature type="domain" description="Fibronectin type-III" evidence="2">
    <location>
        <begin position="188"/>
        <end position="277"/>
    </location>
</feature>
<evidence type="ECO:0000259" key="2">
    <source>
        <dbReference type="SMART" id="SM00060"/>
    </source>
</evidence>
<comment type="caution">
    <text evidence="3">The sequence shown here is derived from an EMBL/GenBank/DDBJ whole genome shotgun (WGS) entry which is preliminary data.</text>
</comment>
<dbReference type="Gene3D" id="2.60.40.10">
    <property type="entry name" value="Immunoglobulins"/>
    <property type="match status" value="3"/>
</dbReference>
<dbReference type="AlphaFoldDB" id="A0A0F9FPE3"/>
<reference evidence="3" key="1">
    <citation type="journal article" date="2015" name="Nature">
        <title>Complex archaea that bridge the gap between prokaryotes and eukaryotes.</title>
        <authorList>
            <person name="Spang A."/>
            <person name="Saw J.H."/>
            <person name="Jorgensen S.L."/>
            <person name="Zaremba-Niedzwiedzka K."/>
            <person name="Martijn J."/>
            <person name="Lind A.E."/>
            <person name="van Eijk R."/>
            <person name="Schleper C."/>
            <person name="Guy L."/>
            <person name="Ettema T.J."/>
        </authorList>
    </citation>
    <scope>NUCLEOTIDE SEQUENCE</scope>
</reference>
<dbReference type="InterPro" id="IPR013783">
    <property type="entry name" value="Ig-like_fold"/>
</dbReference>
<gene>
    <name evidence="3" type="ORF">LCGC14_2280810</name>
</gene>
<dbReference type="SMART" id="SM00060">
    <property type="entry name" value="FN3"/>
    <property type="match status" value="3"/>
</dbReference>
<keyword evidence="1" id="KW-1133">Transmembrane helix</keyword>
<sequence>MFLTKYNPLPGKILLIHNTTSPDIDGTFTLSWSESLDAKNYTMYQSNSSISKVDSSVNKIMEENTNRTIKFHNLEEGIYYYIVIGYNDYGITTSNLINIIVQYPPGEFFLYHDADFPDKDGTVNLTWSHSQGAEYYDLYINDSLYQDIIIKNSYVVNNLDTGDYGIAIFAINEAGERQSDEVTIYIRRSPSSFSLSTDASSPDTDGTFELMWTKSAYSSYYVIYNSTALIAEINDTSSILLNFIPSFDLPTYRYNLSGLKNGTFYYKIYAFNQYGNYSTKCVQIQVTLPHIPQILQKPSPRYVFPYEIIVYIIAFTVLGILIIVYKKFKK</sequence>
<dbReference type="InterPro" id="IPR003961">
    <property type="entry name" value="FN3_dom"/>
</dbReference>
<feature type="transmembrane region" description="Helical" evidence="1">
    <location>
        <begin position="303"/>
        <end position="325"/>
    </location>
</feature>
<feature type="domain" description="Fibronectin type-III" evidence="2">
    <location>
        <begin position="104"/>
        <end position="177"/>
    </location>
</feature>
<feature type="domain" description="Fibronectin type-III" evidence="2">
    <location>
        <begin position="8"/>
        <end position="92"/>
    </location>
</feature>
<evidence type="ECO:0000313" key="3">
    <source>
        <dbReference type="EMBL" id="KKL52902.1"/>
    </source>
</evidence>